<dbReference type="GO" id="GO:0008270">
    <property type="term" value="F:zinc ion binding"/>
    <property type="evidence" value="ECO:0007669"/>
    <property type="project" value="InterPro"/>
</dbReference>
<keyword evidence="1" id="KW-0645">Protease</keyword>
<evidence type="ECO:0000313" key="8">
    <source>
        <dbReference type="Proteomes" id="UP000487268"/>
    </source>
</evidence>
<evidence type="ECO:0000256" key="5">
    <source>
        <dbReference type="SAM" id="SignalP"/>
    </source>
</evidence>
<organism evidence="7 8">
    <name type="scientific">Actinomadura macrotermitis</name>
    <dbReference type="NCBI Taxonomy" id="2585200"/>
    <lineage>
        <taxon>Bacteria</taxon>
        <taxon>Bacillati</taxon>
        <taxon>Actinomycetota</taxon>
        <taxon>Actinomycetes</taxon>
        <taxon>Streptosporangiales</taxon>
        <taxon>Thermomonosporaceae</taxon>
        <taxon>Actinomadura</taxon>
    </lineage>
</organism>
<dbReference type="InterPro" id="IPR001818">
    <property type="entry name" value="Pept_M10_metallopeptidase"/>
</dbReference>
<dbReference type="SUPFAM" id="SSF55486">
    <property type="entry name" value="Metalloproteases ('zincins'), catalytic domain"/>
    <property type="match status" value="1"/>
</dbReference>
<name>A0A7K0BQ12_9ACTN</name>
<sequence length="203" mass="22391">MHRLMRIGIVTACAASLVTVVPGAASPAAAYCFKGIGRWKGDRYTLHVRRDIPRGWRSSVRNAMRQWSGIKGSKLRYAGPRFASTARSPAFQIFRANFADAGLPDVPGIAFGTDTPRHTSSSVALNTRFHWNTKGRMSQRARRTDVWTIAVHEMGHSSGLAHPYASGGCGRPTAAEKAGVMYVNWTRKRYPNADDRAGIARRY</sequence>
<protein>
    <recommendedName>
        <fullName evidence="6">Peptidase M10 metallopeptidase domain-containing protein</fullName>
    </recommendedName>
</protein>
<keyword evidence="4" id="KW-0862">Zinc</keyword>
<evidence type="ECO:0000256" key="2">
    <source>
        <dbReference type="ARBA" id="ARBA00022723"/>
    </source>
</evidence>
<gene>
    <name evidence="7" type="ORF">ACRB68_12850</name>
</gene>
<dbReference type="Proteomes" id="UP000487268">
    <property type="component" value="Unassembled WGS sequence"/>
</dbReference>
<dbReference type="InterPro" id="IPR024079">
    <property type="entry name" value="MetalloPept_cat_dom_sf"/>
</dbReference>
<keyword evidence="2" id="KW-0479">Metal-binding</keyword>
<dbReference type="Pfam" id="PF00413">
    <property type="entry name" value="Peptidase_M10"/>
    <property type="match status" value="1"/>
</dbReference>
<dbReference type="GO" id="GO:0031012">
    <property type="term" value="C:extracellular matrix"/>
    <property type="evidence" value="ECO:0007669"/>
    <property type="project" value="InterPro"/>
</dbReference>
<keyword evidence="3" id="KW-0378">Hydrolase</keyword>
<dbReference type="Gene3D" id="3.40.390.10">
    <property type="entry name" value="Collagenase (Catalytic Domain)"/>
    <property type="match status" value="1"/>
</dbReference>
<comment type="caution">
    <text evidence="7">The sequence shown here is derived from an EMBL/GenBank/DDBJ whole genome shotgun (WGS) entry which is preliminary data.</text>
</comment>
<evidence type="ECO:0000256" key="4">
    <source>
        <dbReference type="ARBA" id="ARBA00022833"/>
    </source>
</evidence>
<dbReference type="EMBL" id="WEGH01000001">
    <property type="protein sequence ID" value="MQY03243.1"/>
    <property type="molecule type" value="Genomic_DNA"/>
</dbReference>
<feature type="domain" description="Peptidase M10 metallopeptidase" evidence="6">
    <location>
        <begin position="95"/>
        <end position="167"/>
    </location>
</feature>
<dbReference type="GO" id="GO:0006508">
    <property type="term" value="P:proteolysis"/>
    <property type="evidence" value="ECO:0007669"/>
    <property type="project" value="UniProtKB-KW"/>
</dbReference>
<evidence type="ECO:0000256" key="3">
    <source>
        <dbReference type="ARBA" id="ARBA00022801"/>
    </source>
</evidence>
<accession>A0A7K0BQ12</accession>
<evidence type="ECO:0000256" key="1">
    <source>
        <dbReference type="ARBA" id="ARBA00022670"/>
    </source>
</evidence>
<reference evidence="7 8" key="1">
    <citation type="submission" date="2019-10" db="EMBL/GenBank/DDBJ databases">
        <title>Actinomadura rubteroloni sp. nov. and Actinomadura macrotermitis sp. nov., isolated from the gut of fungus growing-termite Macrotermes natalensis.</title>
        <authorList>
            <person name="Benndorf R."/>
            <person name="Martin K."/>
            <person name="Kuefner M."/>
            <person name="De Beer W."/>
            <person name="Kaster A.-K."/>
            <person name="Vollmers J."/>
            <person name="Poulsen M."/>
            <person name="Beemelmanns C."/>
        </authorList>
    </citation>
    <scope>NUCLEOTIDE SEQUENCE [LARGE SCALE GENOMIC DNA]</scope>
    <source>
        <strain evidence="7 8">RB68</strain>
    </source>
</reference>
<evidence type="ECO:0000313" key="7">
    <source>
        <dbReference type="EMBL" id="MQY03243.1"/>
    </source>
</evidence>
<dbReference type="AlphaFoldDB" id="A0A7K0BQ12"/>
<evidence type="ECO:0000259" key="6">
    <source>
        <dbReference type="Pfam" id="PF00413"/>
    </source>
</evidence>
<keyword evidence="8" id="KW-1185">Reference proteome</keyword>
<proteinExistence type="predicted"/>
<feature type="signal peptide" evidence="5">
    <location>
        <begin position="1"/>
        <end position="30"/>
    </location>
</feature>
<keyword evidence="5" id="KW-0732">Signal</keyword>
<dbReference type="GO" id="GO:0004222">
    <property type="term" value="F:metalloendopeptidase activity"/>
    <property type="evidence" value="ECO:0007669"/>
    <property type="project" value="InterPro"/>
</dbReference>
<feature type="chain" id="PRO_5039092334" description="Peptidase M10 metallopeptidase domain-containing protein" evidence="5">
    <location>
        <begin position="31"/>
        <end position="203"/>
    </location>
</feature>